<sequence>MEKKYTEHPVYKLSTEWLDDAMTKFHKTFIFELQDLIMAEYELTDTLLETGVIDENAWEAKTNTDYPVLSLKFCNEPIEGPDYHQFEVFRLLEETLGLGWHPVIKNMEEFNTKFDPLRFGWFDLHLDPIFEEIMDLDTEMPTLASITRYTQNGDWGTRRGSGDPLRIGSFNLCLGAFFEGIQNLDREI</sequence>
<reference evidence="2" key="2">
    <citation type="submission" date="2015-01" db="EMBL/GenBank/DDBJ databases">
        <title>Evolutionary Origins and Diversification of the Mycorrhizal Mutualists.</title>
        <authorList>
            <consortium name="DOE Joint Genome Institute"/>
            <consortium name="Mycorrhizal Genomics Consortium"/>
            <person name="Kohler A."/>
            <person name="Kuo A."/>
            <person name="Nagy L.G."/>
            <person name="Floudas D."/>
            <person name="Copeland A."/>
            <person name="Barry K.W."/>
            <person name="Cichocki N."/>
            <person name="Veneault-Fourrey C."/>
            <person name="LaButti K."/>
            <person name="Lindquist E.A."/>
            <person name="Lipzen A."/>
            <person name="Lundell T."/>
            <person name="Morin E."/>
            <person name="Murat C."/>
            <person name="Riley R."/>
            <person name="Ohm R."/>
            <person name="Sun H."/>
            <person name="Tunlid A."/>
            <person name="Henrissat B."/>
            <person name="Grigoriev I.V."/>
            <person name="Hibbett D.S."/>
            <person name="Martin F."/>
        </authorList>
    </citation>
    <scope>NUCLEOTIDE SEQUENCE [LARGE SCALE GENOMIC DNA]</scope>
    <source>
        <strain evidence="2">F 1598</strain>
    </source>
</reference>
<dbReference type="InParanoid" id="A0A0C3EY26"/>
<dbReference type="HOGENOM" id="CLU_1441569_0_0_1"/>
<name>A0A0C3EY26_PILCF</name>
<keyword evidence="2" id="KW-1185">Reference proteome</keyword>
<dbReference type="AlphaFoldDB" id="A0A0C3EY26"/>
<dbReference type="EMBL" id="KN833119">
    <property type="protein sequence ID" value="KIM72611.1"/>
    <property type="molecule type" value="Genomic_DNA"/>
</dbReference>
<accession>A0A0C3EY26</accession>
<reference evidence="1 2" key="1">
    <citation type="submission" date="2014-04" db="EMBL/GenBank/DDBJ databases">
        <authorList>
            <consortium name="DOE Joint Genome Institute"/>
            <person name="Kuo A."/>
            <person name="Tarkka M."/>
            <person name="Buscot F."/>
            <person name="Kohler A."/>
            <person name="Nagy L.G."/>
            <person name="Floudas D."/>
            <person name="Copeland A."/>
            <person name="Barry K.W."/>
            <person name="Cichocki N."/>
            <person name="Veneault-Fourrey C."/>
            <person name="LaButti K."/>
            <person name="Lindquist E.A."/>
            <person name="Lipzen A."/>
            <person name="Lundell T."/>
            <person name="Morin E."/>
            <person name="Murat C."/>
            <person name="Sun H."/>
            <person name="Tunlid A."/>
            <person name="Henrissat B."/>
            <person name="Grigoriev I.V."/>
            <person name="Hibbett D.S."/>
            <person name="Martin F."/>
            <person name="Nordberg H.P."/>
            <person name="Cantor M.N."/>
            <person name="Hua S.X."/>
        </authorList>
    </citation>
    <scope>NUCLEOTIDE SEQUENCE [LARGE SCALE GENOMIC DNA]</scope>
    <source>
        <strain evidence="1 2">F 1598</strain>
    </source>
</reference>
<evidence type="ECO:0000313" key="1">
    <source>
        <dbReference type="EMBL" id="KIM72611.1"/>
    </source>
</evidence>
<dbReference type="Proteomes" id="UP000054166">
    <property type="component" value="Unassembled WGS sequence"/>
</dbReference>
<evidence type="ECO:0000313" key="2">
    <source>
        <dbReference type="Proteomes" id="UP000054166"/>
    </source>
</evidence>
<proteinExistence type="predicted"/>
<organism evidence="1 2">
    <name type="scientific">Piloderma croceum (strain F 1598)</name>
    <dbReference type="NCBI Taxonomy" id="765440"/>
    <lineage>
        <taxon>Eukaryota</taxon>
        <taxon>Fungi</taxon>
        <taxon>Dikarya</taxon>
        <taxon>Basidiomycota</taxon>
        <taxon>Agaricomycotina</taxon>
        <taxon>Agaricomycetes</taxon>
        <taxon>Agaricomycetidae</taxon>
        <taxon>Atheliales</taxon>
        <taxon>Atheliaceae</taxon>
        <taxon>Piloderma</taxon>
    </lineage>
</organism>
<gene>
    <name evidence="1" type="ORF">PILCRDRAFT_15985</name>
</gene>
<protein>
    <submittedName>
        <fullName evidence="1">Uncharacterized protein</fullName>
    </submittedName>
</protein>